<evidence type="ECO:0000313" key="2">
    <source>
        <dbReference type="EMBL" id="AKK00489.1"/>
    </source>
</evidence>
<protein>
    <recommendedName>
        <fullName evidence="1">Anti-bacteriophage protein A/HamA C-terminal domain-containing protein</fullName>
    </recommendedName>
</protein>
<feature type="domain" description="Anti-bacteriophage protein A/HamA C-terminal" evidence="1">
    <location>
        <begin position="18"/>
        <end position="233"/>
    </location>
</feature>
<dbReference type="Proteomes" id="UP000035212">
    <property type="component" value="Chromosome"/>
</dbReference>
<reference evidence="3" key="2">
    <citation type="submission" date="2015-03" db="EMBL/GenBank/DDBJ databases">
        <authorList>
            <person name="Deng P."/>
            <person name="Lu S."/>
        </authorList>
    </citation>
    <scope>NUCLEOTIDE SEQUENCE [LARGE SCALE GENOMIC DNA]</scope>
    <source>
        <strain evidence="3">UFB2</strain>
    </source>
</reference>
<reference evidence="2 3" key="1">
    <citation type="journal article" date="2015" name="Stand. Genomic Sci.">
        <title>Complete genome of Pseudomonas chlororaphis strain UFB2, a soil bacterium with antibacterial activity against bacterial canker pathogen of tomato.</title>
        <authorList>
            <person name="Deng P."/>
            <person name="Wang X."/>
            <person name="Baird S.M."/>
            <person name="Lu S.E."/>
        </authorList>
    </citation>
    <scope>NUCLEOTIDE SEQUENCE [LARGE SCALE GENOMIC DNA]</scope>
    <source>
        <strain evidence="2 3">UFB2</strain>
    </source>
</reference>
<evidence type="ECO:0000259" key="1">
    <source>
        <dbReference type="Pfam" id="PF08878"/>
    </source>
</evidence>
<name>A0A0G3GH82_9PSED</name>
<accession>A0A0G3GH82</accession>
<dbReference type="Pfam" id="PF08878">
    <property type="entry name" value="HamA"/>
    <property type="match status" value="1"/>
</dbReference>
<proteinExistence type="predicted"/>
<organism evidence="2 3">
    <name type="scientific">Pseudomonas chlororaphis</name>
    <dbReference type="NCBI Taxonomy" id="587753"/>
    <lineage>
        <taxon>Bacteria</taxon>
        <taxon>Pseudomonadati</taxon>
        <taxon>Pseudomonadota</taxon>
        <taxon>Gammaproteobacteria</taxon>
        <taxon>Pseudomonadales</taxon>
        <taxon>Pseudomonadaceae</taxon>
        <taxon>Pseudomonas</taxon>
    </lineage>
</organism>
<gene>
    <name evidence="2" type="ORF">VM99_21315</name>
</gene>
<dbReference type="InterPro" id="IPR014976">
    <property type="entry name" value="AbpA_HamA_C"/>
</dbReference>
<evidence type="ECO:0000313" key="3">
    <source>
        <dbReference type="Proteomes" id="UP000035212"/>
    </source>
</evidence>
<sequence length="266" mass="30154">MDGVSFKQVDQYALCCVENFSDELKLALRENLTRICHGADQASKDRAIYKYPATIKHFWNERYSKKPWETRIGMLGELLSHVIILKLFPDFDVVSPFFNMEEKSIRKGFDLLLYETSTNNVWITEVKSGGRGVDKTSCSATSAQLRLARDDLKKRLAEPELNHWLNAINAAKNAIHNKANYRDSVIEILELEGDLAEENGATASDNNVFLISALFSDVTQAIAEKTVSKFTTKLVADAVFKTVWVLSLHKGTMEKLEEFLRLEAEQ</sequence>
<dbReference type="EMBL" id="CP011020">
    <property type="protein sequence ID" value="AKK00489.1"/>
    <property type="molecule type" value="Genomic_DNA"/>
</dbReference>
<dbReference type="AlphaFoldDB" id="A0A0G3GH82"/>
<dbReference type="PATRIC" id="fig|587753.11.peg.4363"/>